<dbReference type="EMBL" id="GITU01011262">
    <property type="protein sequence ID" value="MBC1179965.1"/>
    <property type="molecule type" value="Transcribed_RNA"/>
</dbReference>
<reference evidence="2" key="2">
    <citation type="journal article" date="2020" name="BMC">
        <title>Leishmania infection induces a limited differential gene expression in the sand fly midgut.</title>
        <authorList>
            <person name="Coutinho-Abreu I.V."/>
            <person name="Serafim T.D."/>
            <person name="Meneses C."/>
            <person name="Kamhawi S."/>
            <person name="Oliveira F."/>
            <person name="Valenzuela J.G."/>
        </authorList>
    </citation>
    <scope>NUCLEOTIDE SEQUENCE</scope>
    <source>
        <strain evidence="2">Jacobina</strain>
        <tissue evidence="2">Midgut</tissue>
    </source>
</reference>
<keyword evidence="1" id="KW-1133">Transmembrane helix</keyword>
<dbReference type="EMBL" id="AJWK01031732">
    <property type="status" value="NOT_ANNOTATED_CDS"/>
    <property type="molecule type" value="Genomic_DNA"/>
</dbReference>
<keyword evidence="1" id="KW-0472">Membrane</keyword>
<organism evidence="3 4">
    <name type="scientific">Lutzomyia longipalpis</name>
    <name type="common">Sand fly</name>
    <dbReference type="NCBI Taxonomy" id="7200"/>
    <lineage>
        <taxon>Eukaryota</taxon>
        <taxon>Metazoa</taxon>
        <taxon>Ecdysozoa</taxon>
        <taxon>Arthropoda</taxon>
        <taxon>Hexapoda</taxon>
        <taxon>Insecta</taxon>
        <taxon>Pterygota</taxon>
        <taxon>Neoptera</taxon>
        <taxon>Endopterygota</taxon>
        <taxon>Diptera</taxon>
        <taxon>Nematocera</taxon>
        <taxon>Psychodoidea</taxon>
        <taxon>Psychodidae</taxon>
        <taxon>Lutzomyia</taxon>
        <taxon>Lutzomyia</taxon>
    </lineage>
</organism>
<reference evidence="3" key="3">
    <citation type="submission" date="2020-05" db="UniProtKB">
        <authorList>
            <consortium name="EnsemblMetazoa"/>
        </authorList>
    </citation>
    <scope>IDENTIFICATION</scope>
    <source>
        <strain evidence="3">Jacobina</strain>
    </source>
</reference>
<dbReference type="VEuPathDB" id="VectorBase:LLOJ009224"/>
<reference evidence="4" key="1">
    <citation type="submission" date="2012-05" db="EMBL/GenBank/DDBJ databases">
        <title>Whole Genome Assembly of Lutzomyia longipalpis.</title>
        <authorList>
            <person name="Richards S."/>
            <person name="Qu C."/>
            <person name="Dillon R."/>
            <person name="Worley K."/>
            <person name="Scherer S."/>
            <person name="Batterton M."/>
            <person name="Taylor A."/>
            <person name="Hawes A."/>
            <person name="Hernandez B."/>
            <person name="Kovar C."/>
            <person name="Mandapat C."/>
            <person name="Pham C."/>
            <person name="Qu C."/>
            <person name="Jing C."/>
            <person name="Bess C."/>
            <person name="Bandaranaike D."/>
            <person name="Ngo D."/>
            <person name="Ongeri F."/>
            <person name="Arias F."/>
            <person name="Lara F."/>
            <person name="Weissenberger G."/>
            <person name="Kamau G."/>
            <person name="Han H."/>
            <person name="Shen H."/>
            <person name="Dinh H."/>
            <person name="Khalil I."/>
            <person name="Jones J."/>
            <person name="Shafer J."/>
            <person name="Jayaseelan J."/>
            <person name="Quiroz J."/>
            <person name="Blankenburg K."/>
            <person name="Nguyen L."/>
            <person name="Jackson L."/>
            <person name="Francisco L."/>
            <person name="Tang L.-Y."/>
            <person name="Pu L.-L."/>
            <person name="Perales L."/>
            <person name="Lorensuhewa L."/>
            <person name="Munidasa M."/>
            <person name="Coyle M."/>
            <person name="Taylor M."/>
            <person name="Puazo M."/>
            <person name="Firestine M."/>
            <person name="Scheel M."/>
            <person name="Javaid M."/>
            <person name="Wang M."/>
            <person name="Li M."/>
            <person name="Tabassum N."/>
            <person name="Saada N."/>
            <person name="Osuji N."/>
            <person name="Aqrawi P."/>
            <person name="Fu Q."/>
            <person name="Thornton R."/>
            <person name="Raj R."/>
            <person name="Goodspeed R."/>
            <person name="Mata R."/>
            <person name="Najjar R."/>
            <person name="Gubbala S."/>
            <person name="Lee S."/>
            <person name="Denson S."/>
            <person name="Patil S."/>
            <person name="Macmil S."/>
            <person name="Qi S."/>
            <person name="Matskevitch T."/>
            <person name="Palculict T."/>
            <person name="Mathew T."/>
            <person name="Vee V."/>
            <person name="Velamala V."/>
            <person name="Korchina V."/>
            <person name="Cai W."/>
            <person name="Liu W."/>
            <person name="Dai W."/>
            <person name="Zou X."/>
            <person name="Zhu Y."/>
            <person name="Zhang Y."/>
            <person name="Wu Y.-Q."/>
            <person name="Xin Y."/>
            <person name="Nazarath L."/>
            <person name="Kovar C."/>
            <person name="Han Y."/>
            <person name="Muzny D."/>
            <person name="Gibbs R."/>
        </authorList>
    </citation>
    <scope>NUCLEOTIDE SEQUENCE [LARGE SCALE GENOMIC DNA]</scope>
    <source>
        <strain evidence="4">Jacobina</strain>
    </source>
</reference>
<evidence type="ECO:0000313" key="2">
    <source>
        <dbReference type="EMBL" id="MBC1179965.1"/>
    </source>
</evidence>
<keyword evidence="1" id="KW-0812">Transmembrane</keyword>
<dbReference type="AlphaFoldDB" id="A0A1B0CW40"/>
<keyword evidence="4" id="KW-1185">Reference proteome</keyword>
<accession>A0A1B0CW40</accession>
<feature type="transmembrane region" description="Helical" evidence="1">
    <location>
        <begin position="174"/>
        <end position="192"/>
    </location>
</feature>
<evidence type="ECO:0000256" key="1">
    <source>
        <dbReference type="SAM" id="Phobius"/>
    </source>
</evidence>
<protein>
    <submittedName>
        <fullName evidence="2 3">Uncharacterized protein</fullName>
    </submittedName>
</protein>
<dbReference type="VEuPathDB" id="VectorBase:LLONM1_009995"/>
<evidence type="ECO:0000313" key="4">
    <source>
        <dbReference type="Proteomes" id="UP000092461"/>
    </source>
</evidence>
<proteinExistence type="predicted"/>
<dbReference type="EMBL" id="AJWK01031733">
    <property type="status" value="NOT_ANNOTATED_CDS"/>
    <property type="molecule type" value="Genomic_DNA"/>
</dbReference>
<dbReference type="EnsemblMetazoa" id="LLOJ009224-RA">
    <property type="protein sequence ID" value="LLOJ009224-PA"/>
    <property type="gene ID" value="LLOJ009224"/>
</dbReference>
<evidence type="ECO:0000313" key="3">
    <source>
        <dbReference type="EnsemblMetazoa" id="LLOJ009224-PA"/>
    </source>
</evidence>
<sequence>MKTIAKSKSQSQLEPSFRYHVNPADECDSTDYCQGLRGEKASVNLPDYLRGGIRRSFTQEMRPDQDQISKSGSIADRLAALQKSGEDDWRKRLSSRRDTTDNVCTENLVNVSFKSLFSSFFIQHKKHKISLEMNAINSLPVWGGIVERETEMERRLFKWTFKKHKKMKKNTIEAGFYGASSYSLCVSLYGMIRNLWEHF</sequence>
<name>A0A1B0CW40_LUTLO</name>
<dbReference type="EMBL" id="AJWK01031731">
    <property type="status" value="NOT_ANNOTATED_CDS"/>
    <property type="molecule type" value="Genomic_DNA"/>
</dbReference>
<dbReference type="Proteomes" id="UP000092461">
    <property type="component" value="Unassembled WGS sequence"/>
</dbReference>